<dbReference type="EMBL" id="WHWC01000008">
    <property type="protein sequence ID" value="KAG8378554.1"/>
    <property type="molecule type" value="Genomic_DNA"/>
</dbReference>
<evidence type="ECO:0000256" key="3">
    <source>
        <dbReference type="PROSITE-ProRule" id="PRU00708"/>
    </source>
</evidence>
<sequence length="678" mass="75703">MKSVLSSSVGPRASVILLLQALRRHMHTQTPPPDLYAANHLINMHAKRGHLQLAHHLFVQMPHKNVVSWTLLISGYAQHGKLDQSFRLFTRMLTHCRPNDFAYASLLSVCDYRCGMQVHGLALRTGFDAWIYVANALIAMYWKNSPNHGVEASRVFDAMESCNVVTYNSMITGLGVHGQGDKAVLLFVRMCRDGIELDRTTLLSLVSSLCGLNGCSDRISELICCTQLHSFGIKTGLTLDIGVATALIKSYSILGGEISICHKLFLETSCGSRDVILWTGIMTAFAERDPQQALLLFNQMRGENLCPDCYVFSILLKACANMVTERNASAVHSQVIIAGFVNVLELDNALIHAYARCGSIDKAGRVFYEMPVRDIVSWNSILKAYSVHGKAEAVLNLFEQMDMEPDETTFVALLSSCSHAGMVKEGTMIFDQMHEKYGIVPQLDHYACMVDIFGRAGHLSEAAKIIRTMPMEPDYVIWSALLGACRKHGETKLANLASSKLKKLDPENSLGYVLISNIYCSANSFDEGGSIRKKMSRVGIRKDPGLSWTEVGHKVHEFASGGQRHPQLETIRTNLEDLLRELKKMGYVPETSSVLYDVEEEHKEEQLYHHSEKLALVFSLMNAGNSDVIKIMKNIRICSDCHNFMSLASKLVEKVIIVRDANRFHHFKDGVCSCNDYW</sequence>
<evidence type="ECO:0000259" key="4">
    <source>
        <dbReference type="Pfam" id="PF14432"/>
    </source>
</evidence>
<dbReference type="Pfam" id="PF01535">
    <property type="entry name" value="PPR"/>
    <property type="match status" value="1"/>
</dbReference>
<feature type="repeat" description="PPR" evidence="3">
    <location>
        <begin position="406"/>
        <end position="436"/>
    </location>
</feature>
<dbReference type="InterPro" id="IPR046960">
    <property type="entry name" value="PPR_At4g14850-like_plant"/>
</dbReference>
<dbReference type="InterPro" id="IPR002885">
    <property type="entry name" value="PPR_rpt"/>
</dbReference>
<dbReference type="Pfam" id="PF20431">
    <property type="entry name" value="E_motif"/>
    <property type="match status" value="1"/>
</dbReference>
<dbReference type="FunFam" id="1.25.40.10:FF:000344">
    <property type="entry name" value="Pentatricopeptide repeat-containing protein"/>
    <property type="match status" value="1"/>
</dbReference>
<dbReference type="Proteomes" id="UP000826271">
    <property type="component" value="Unassembled WGS sequence"/>
</dbReference>
<dbReference type="InterPro" id="IPR011990">
    <property type="entry name" value="TPR-like_helical_dom_sf"/>
</dbReference>
<dbReference type="NCBIfam" id="TIGR00756">
    <property type="entry name" value="PPR"/>
    <property type="match status" value="4"/>
</dbReference>
<reference evidence="5" key="1">
    <citation type="submission" date="2019-10" db="EMBL/GenBank/DDBJ databases">
        <authorList>
            <person name="Zhang R."/>
            <person name="Pan Y."/>
            <person name="Wang J."/>
            <person name="Ma R."/>
            <person name="Yu S."/>
        </authorList>
    </citation>
    <scope>NUCLEOTIDE SEQUENCE</scope>
    <source>
        <strain evidence="5">LA-IB0</strain>
        <tissue evidence="5">Leaf</tissue>
    </source>
</reference>
<dbReference type="GO" id="GO:0008270">
    <property type="term" value="F:zinc ion binding"/>
    <property type="evidence" value="ECO:0007669"/>
    <property type="project" value="InterPro"/>
</dbReference>
<dbReference type="PANTHER" id="PTHR47926">
    <property type="entry name" value="PENTATRICOPEPTIDE REPEAT-CONTAINING PROTEIN"/>
    <property type="match status" value="1"/>
</dbReference>
<dbReference type="Pfam" id="PF13041">
    <property type="entry name" value="PPR_2"/>
    <property type="match status" value="3"/>
</dbReference>
<proteinExistence type="inferred from homology"/>
<dbReference type="GO" id="GO:0003723">
    <property type="term" value="F:RNA binding"/>
    <property type="evidence" value="ECO:0007669"/>
    <property type="project" value="InterPro"/>
</dbReference>
<name>A0AAV6X6K1_9LAMI</name>
<dbReference type="PROSITE" id="PS51375">
    <property type="entry name" value="PPR"/>
    <property type="match status" value="4"/>
</dbReference>
<dbReference type="PANTHER" id="PTHR47926:SF382">
    <property type="entry name" value="PENTACOTRIPEPTIDE-REPEAT REGION OF PRORP DOMAIN-CONTAINING PROTEIN"/>
    <property type="match status" value="1"/>
</dbReference>
<organism evidence="5 6">
    <name type="scientific">Buddleja alternifolia</name>
    <dbReference type="NCBI Taxonomy" id="168488"/>
    <lineage>
        <taxon>Eukaryota</taxon>
        <taxon>Viridiplantae</taxon>
        <taxon>Streptophyta</taxon>
        <taxon>Embryophyta</taxon>
        <taxon>Tracheophyta</taxon>
        <taxon>Spermatophyta</taxon>
        <taxon>Magnoliopsida</taxon>
        <taxon>eudicotyledons</taxon>
        <taxon>Gunneridae</taxon>
        <taxon>Pentapetalae</taxon>
        <taxon>asterids</taxon>
        <taxon>lamiids</taxon>
        <taxon>Lamiales</taxon>
        <taxon>Scrophulariaceae</taxon>
        <taxon>Buddlejeae</taxon>
        <taxon>Buddleja</taxon>
    </lineage>
</organism>
<keyword evidence="6" id="KW-1185">Reference proteome</keyword>
<feature type="repeat" description="PPR" evidence="3">
    <location>
        <begin position="374"/>
        <end position="404"/>
    </location>
</feature>
<dbReference type="InterPro" id="IPR046848">
    <property type="entry name" value="E_motif"/>
</dbReference>
<gene>
    <name evidence="5" type="ORF">BUALT_Bualt08G0149000</name>
</gene>
<dbReference type="Pfam" id="PF14432">
    <property type="entry name" value="DYW_deaminase"/>
    <property type="match status" value="1"/>
</dbReference>
<evidence type="ECO:0000313" key="6">
    <source>
        <dbReference type="Proteomes" id="UP000826271"/>
    </source>
</evidence>
<feature type="repeat" description="PPR" evidence="3">
    <location>
        <begin position="163"/>
        <end position="197"/>
    </location>
</feature>
<evidence type="ECO:0000256" key="1">
    <source>
        <dbReference type="ARBA" id="ARBA00006643"/>
    </source>
</evidence>
<evidence type="ECO:0000313" key="5">
    <source>
        <dbReference type="EMBL" id="KAG8378554.1"/>
    </source>
</evidence>
<accession>A0AAV6X6K1</accession>
<protein>
    <recommendedName>
        <fullName evidence="4">DYW domain-containing protein</fullName>
    </recommendedName>
</protein>
<dbReference type="AlphaFoldDB" id="A0AAV6X6K1"/>
<keyword evidence="2" id="KW-0677">Repeat</keyword>
<comment type="caution">
    <text evidence="5">The sequence shown here is derived from an EMBL/GenBank/DDBJ whole genome shotgun (WGS) entry which is preliminary data.</text>
</comment>
<feature type="domain" description="DYW" evidence="4">
    <location>
        <begin position="586"/>
        <end position="678"/>
    </location>
</feature>
<dbReference type="FunFam" id="1.25.40.10:FF:000366">
    <property type="entry name" value="Pentatricopeptide (PPR) repeat-containing protein"/>
    <property type="match status" value="1"/>
</dbReference>
<dbReference type="Gene3D" id="1.25.40.10">
    <property type="entry name" value="Tetratricopeptide repeat domain"/>
    <property type="match status" value="4"/>
</dbReference>
<dbReference type="GO" id="GO:0009451">
    <property type="term" value="P:RNA modification"/>
    <property type="evidence" value="ECO:0007669"/>
    <property type="project" value="InterPro"/>
</dbReference>
<comment type="similarity">
    <text evidence="1">Belongs to the PPR family. PCMP-H subfamily.</text>
</comment>
<dbReference type="InterPro" id="IPR032867">
    <property type="entry name" value="DYW_dom"/>
</dbReference>
<feature type="repeat" description="PPR" evidence="3">
    <location>
        <begin position="65"/>
        <end position="95"/>
    </location>
</feature>
<evidence type="ECO:0000256" key="2">
    <source>
        <dbReference type="ARBA" id="ARBA00022737"/>
    </source>
</evidence>